<reference evidence="3" key="1">
    <citation type="journal article" date="2006" name="Science">
        <title>Phytophthora genome sequences uncover evolutionary origins and mechanisms of pathogenesis.</title>
        <authorList>
            <person name="Tyler B.M."/>
            <person name="Tripathy S."/>
            <person name="Zhang X."/>
            <person name="Dehal P."/>
            <person name="Jiang R.H."/>
            <person name="Aerts A."/>
            <person name="Arredondo F.D."/>
            <person name="Baxter L."/>
            <person name="Bensasson D."/>
            <person name="Beynon J.L."/>
            <person name="Chapman J."/>
            <person name="Damasceno C.M."/>
            <person name="Dorrance A.E."/>
            <person name="Dou D."/>
            <person name="Dickerman A.W."/>
            <person name="Dubchak I.L."/>
            <person name="Garbelotto M."/>
            <person name="Gijzen M."/>
            <person name="Gordon S.G."/>
            <person name="Govers F."/>
            <person name="Grunwald N.J."/>
            <person name="Huang W."/>
            <person name="Ivors K.L."/>
            <person name="Jones R.W."/>
            <person name="Kamoun S."/>
            <person name="Krampis K."/>
            <person name="Lamour K.H."/>
            <person name="Lee M.K."/>
            <person name="McDonald W.H."/>
            <person name="Medina M."/>
            <person name="Meijer H.J."/>
            <person name="Nordberg E.K."/>
            <person name="Maclean D.J."/>
            <person name="Ospina-Giraldo M.D."/>
            <person name="Morris P.F."/>
            <person name="Phuntumart V."/>
            <person name="Putnam N.H."/>
            <person name="Rash S."/>
            <person name="Rose J.K."/>
            <person name="Sakihama Y."/>
            <person name="Salamov A.A."/>
            <person name="Savidor A."/>
            <person name="Scheuring C.F."/>
            <person name="Smith B.M."/>
            <person name="Sobral B.W."/>
            <person name="Terry A."/>
            <person name="Torto-Alalibo T.A."/>
            <person name="Win J."/>
            <person name="Xu Z."/>
            <person name="Zhang H."/>
            <person name="Grigoriev I.V."/>
            <person name="Rokhsar D.S."/>
            <person name="Boore J.L."/>
        </authorList>
    </citation>
    <scope>NUCLEOTIDE SEQUENCE [LARGE SCALE GENOMIC DNA]</scope>
    <source>
        <strain evidence="3">Pr102</strain>
    </source>
</reference>
<feature type="coiled-coil region" evidence="1">
    <location>
        <begin position="83"/>
        <end position="155"/>
    </location>
</feature>
<name>H3GNC7_PHYRM</name>
<dbReference type="VEuPathDB" id="FungiDB:KRP22_9020"/>
<dbReference type="VEuPathDB" id="FungiDB:KRP23_12068"/>
<dbReference type="HOGENOM" id="CLU_935301_0_0_1"/>
<protein>
    <submittedName>
        <fullName evidence="2">Uncharacterized protein</fullName>
    </submittedName>
</protein>
<keyword evidence="1" id="KW-0175">Coiled coil</keyword>
<dbReference type="InParanoid" id="H3GNC7"/>
<dbReference type="EMBL" id="DS566026">
    <property type="status" value="NOT_ANNOTATED_CDS"/>
    <property type="molecule type" value="Genomic_DNA"/>
</dbReference>
<organism evidence="2 3">
    <name type="scientific">Phytophthora ramorum</name>
    <name type="common">Sudden oak death agent</name>
    <dbReference type="NCBI Taxonomy" id="164328"/>
    <lineage>
        <taxon>Eukaryota</taxon>
        <taxon>Sar</taxon>
        <taxon>Stramenopiles</taxon>
        <taxon>Oomycota</taxon>
        <taxon>Peronosporomycetes</taxon>
        <taxon>Peronosporales</taxon>
        <taxon>Peronosporaceae</taxon>
        <taxon>Phytophthora</taxon>
    </lineage>
</organism>
<evidence type="ECO:0000256" key="1">
    <source>
        <dbReference type="SAM" id="Coils"/>
    </source>
</evidence>
<reference evidence="2" key="2">
    <citation type="submission" date="2015-06" db="UniProtKB">
        <authorList>
            <consortium name="EnsemblProtists"/>
        </authorList>
    </citation>
    <scope>IDENTIFICATION</scope>
    <source>
        <strain evidence="2">Pr102</strain>
    </source>
</reference>
<evidence type="ECO:0000313" key="2">
    <source>
        <dbReference type="EnsemblProtists" id="Phyra78095"/>
    </source>
</evidence>
<dbReference type="OMA" id="DERCAHA"/>
<evidence type="ECO:0000313" key="3">
    <source>
        <dbReference type="Proteomes" id="UP000005238"/>
    </source>
</evidence>
<dbReference type="AlphaFoldDB" id="H3GNC7"/>
<proteinExistence type="predicted"/>
<keyword evidence="3" id="KW-1185">Reference proteome</keyword>
<dbReference type="eggNOG" id="ENOG502SX8S">
    <property type="taxonomic scope" value="Eukaryota"/>
</dbReference>
<sequence length="298" mass="34304">MFSMSRVPGADHEESGGILLLDEFLADMVKLDNQTPPHNANNQFADSTKVVQRASKVRWTAKTTTEPQQKKKAHSWLRRKQELEALRRQTQELETRVAFLKLQQEKKRLHLGISREQLSLLYENKRAADRELQQLQGARNENAALKRDFRAYIRASTSWHAAVSAANRGADASDILLPMSQALETGVLQQLQISSLNTFNELEERVNRRFLEFQTILDEIVQASVTLDSEQVQTCRGDNDTTSYNFTRILPFDEKTTLNAAWSIVMKGDGRKTYMPWILASFYQLLKEKSWLSIFIVW</sequence>
<dbReference type="Proteomes" id="UP000005238">
    <property type="component" value="Unassembled WGS sequence"/>
</dbReference>
<dbReference type="EnsemblProtists" id="Phyra78095">
    <property type="protein sequence ID" value="Phyra78095"/>
    <property type="gene ID" value="Phyra78095"/>
</dbReference>
<accession>H3GNC7</accession>